<proteinExistence type="predicted"/>
<dbReference type="GO" id="GO:0003677">
    <property type="term" value="F:DNA binding"/>
    <property type="evidence" value="ECO:0007669"/>
    <property type="project" value="InterPro"/>
</dbReference>
<accession>A0A6H0UHY2</accession>
<evidence type="ECO:0000256" key="1">
    <source>
        <dbReference type="ARBA" id="ARBA00023015"/>
    </source>
</evidence>
<dbReference type="PRINTS" id="PR00038">
    <property type="entry name" value="HTHLUXR"/>
</dbReference>
<evidence type="ECO:0000259" key="3">
    <source>
        <dbReference type="PROSITE" id="PS50043"/>
    </source>
</evidence>
<dbReference type="AlphaFoldDB" id="A0A6H0UHY2"/>
<evidence type="ECO:0000313" key="5">
    <source>
        <dbReference type="Proteomes" id="UP000501945"/>
    </source>
</evidence>
<dbReference type="InterPro" id="IPR016032">
    <property type="entry name" value="Sig_transdc_resp-reg_C-effctor"/>
</dbReference>
<sequence>MWENKSNLEISNELFISMGTVKSHIHNIFIKLDVTRRQDVQKLYSEYHITS</sequence>
<reference evidence="4 5" key="1">
    <citation type="submission" date="2019-12" db="EMBL/GenBank/DDBJ databases">
        <title>Whole genome sequences of Lactococcus raffinolactis strains isolated from sewage.</title>
        <authorList>
            <person name="Ybazeta G."/>
            <person name="Ross M."/>
            <person name="Brabant-Kirwan D."/>
            <person name="Saleh M."/>
            <person name="Dillon J.A."/>
            <person name="Splinter K."/>
            <person name="Nokhbeh R."/>
        </authorList>
    </citation>
    <scope>NUCLEOTIDE SEQUENCE [LARGE SCALE GENOMIC DNA]</scope>
    <source>
        <strain evidence="4 5">Lr_19_5</strain>
    </source>
</reference>
<keyword evidence="2" id="KW-0804">Transcription</keyword>
<gene>
    <name evidence="4" type="ORF">GU336_02340</name>
</gene>
<dbReference type="Proteomes" id="UP000501945">
    <property type="component" value="Chromosome"/>
</dbReference>
<organism evidence="4 5">
    <name type="scientific">Pseudolactococcus raffinolactis</name>
    <dbReference type="NCBI Taxonomy" id="1366"/>
    <lineage>
        <taxon>Bacteria</taxon>
        <taxon>Bacillati</taxon>
        <taxon>Bacillota</taxon>
        <taxon>Bacilli</taxon>
        <taxon>Lactobacillales</taxon>
        <taxon>Streptococcaceae</taxon>
        <taxon>Pseudolactococcus</taxon>
    </lineage>
</organism>
<keyword evidence="1" id="KW-0805">Transcription regulation</keyword>
<evidence type="ECO:0000256" key="2">
    <source>
        <dbReference type="ARBA" id="ARBA00023163"/>
    </source>
</evidence>
<dbReference type="InterPro" id="IPR036388">
    <property type="entry name" value="WH-like_DNA-bd_sf"/>
</dbReference>
<protein>
    <recommendedName>
        <fullName evidence="3">HTH luxR-type domain-containing protein</fullName>
    </recommendedName>
</protein>
<dbReference type="Pfam" id="PF00196">
    <property type="entry name" value="GerE"/>
    <property type="match status" value="1"/>
</dbReference>
<dbReference type="Gene3D" id="1.10.10.10">
    <property type="entry name" value="Winged helix-like DNA-binding domain superfamily/Winged helix DNA-binding domain"/>
    <property type="match status" value="1"/>
</dbReference>
<dbReference type="SMART" id="SM00421">
    <property type="entry name" value="HTH_LUXR"/>
    <property type="match status" value="1"/>
</dbReference>
<dbReference type="PROSITE" id="PS50043">
    <property type="entry name" value="HTH_LUXR_2"/>
    <property type="match status" value="1"/>
</dbReference>
<dbReference type="InterPro" id="IPR000792">
    <property type="entry name" value="Tscrpt_reg_LuxR_C"/>
</dbReference>
<dbReference type="RefSeq" id="WP_167839195.1">
    <property type="nucleotide sequence ID" value="NZ_CP047616.1"/>
</dbReference>
<evidence type="ECO:0000313" key="4">
    <source>
        <dbReference type="EMBL" id="QIW54916.1"/>
    </source>
</evidence>
<feature type="domain" description="HTH luxR-type" evidence="3">
    <location>
        <begin position="1"/>
        <end position="51"/>
    </location>
</feature>
<dbReference type="SUPFAM" id="SSF46894">
    <property type="entry name" value="C-terminal effector domain of the bipartite response regulators"/>
    <property type="match status" value="1"/>
</dbReference>
<dbReference type="EMBL" id="CP047616">
    <property type="protein sequence ID" value="QIW54916.1"/>
    <property type="molecule type" value="Genomic_DNA"/>
</dbReference>
<dbReference type="GO" id="GO:0006355">
    <property type="term" value="P:regulation of DNA-templated transcription"/>
    <property type="evidence" value="ECO:0007669"/>
    <property type="project" value="InterPro"/>
</dbReference>
<name>A0A6H0UHY2_9LACT</name>